<dbReference type="RefSeq" id="WP_346187979.1">
    <property type="nucleotide sequence ID" value="NZ_BAABRL010000003.1"/>
</dbReference>
<keyword evidence="2" id="KW-1185">Reference proteome</keyword>
<comment type="caution">
    <text evidence="1">The sequence shown here is derived from an EMBL/GenBank/DDBJ whole genome shotgun (WGS) entry which is preliminary data.</text>
</comment>
<protein>
    <recommendedName>
        <fullName evidence="3">DUF4279 domain-containing protein</fullName>
    </recommendedName>
</protein>
<dbReference type="Proteomes" id="UP001424741">
    <property type="component" value="Unassembled WGS sequence"/>
</dbReference>
<evidence type="ECO:0000313" key="2">
    <source>
        <dbReference type="Proteomes" id="UP001424741"/>
    </source>
</evidence>
<sequence length="138" mass="15839">MCSIDPTAYIYLGFRGDFDPIAASKLVDLVPEKCAPKHSINPERRIPRTNLLDYAKHGTNEACPDIYQLADQITEILEPHLTQLEQLIVQFRTECKFQVVLWIPKDEEISTPFLGFSCRTIQLVSRLGAHIDIDSYRY</sequence>
<proteinExistence type="predicted"/>
<evidence type="ECO:0000313" key="1">
    <source>
        <dbReference type="EMBL" id="GAA5495139.1"/>
    </source>
</evidence>
<reference evidence="1 2" key="1">
    <citation type="submission" date="2024-02" db="EMBL/GenBank/DDBJ databases">
        <title>Rubritalea halochordaticola NBRC 107102.</title>
        <authorList>
            <person name="Ichikawa N."/>
            <person name="Katano-Makiyama Y."/>
            <person name="Hidaka K."/>
        </authorList>
    </citation>
    <scope>NUCLEOTIDE SEQUENCE [LARGE SCALE GENOMIC DNA]</scope>
    <source>
        <strain evidence="1 2">NBRC 107102</strain>
    </source>
</reference>
<accession>A0ABP9V0K4</accession>
<organism evidence="1 2">
    <name type="scientific">Rubritalea halochordaticola</name>
    <dbReference type="NCBI Taxonomy" id="714537"/>
    <lineage>
        <taxon>Bacteria</taxon>
        <taxon>Pseudomonadati</taxon>
        <taxon>Verrucomicrobiota</taxon>
        <taxon>Verrucomicrobiia</taxon>
        <taxon>Verrucomicrobiales</taxon>
        <taxon>Rubritaleaceae</taxon>
        <taxon>Rubritalea</taxon>
    </lineage>
</organism>
<name>A0ABP9V0K4_9BACT</name>
<evidence type="ECO:0008006" key="3">
    <source>
        <dbReference type="Google" id="ProtNLM"/>
    </source>
</evidence>
<gene>
    <name evidence="1" type="ORF">Rhal01_01311</name>
</gene>
<dbReference type="EMBL" id="BAABRL010000003">
    <property type="protein sequence ID" value="GAA5495139.1"/>
    <property type="molecule type" value="Genomic_DNA"/>
</dbReference>